<accession>A0A4P7CTT0</accession>
<dbReference type="AlphaFoldDB" id="A0A4P7CTT0"/>
<reference evidence="1 2" key="1">
    <citation type="submission" date="2019-03" db="EMBL/GenBank/DDBJ databases">
        <title>Paraburkholderia sp. 7MH5, isolated from subtropical forest soil.</title>
        <authorList>
            <person name="Gao Z.-H."/>
            <person name="Qiu L.-H."/>
        </authorList>
    </citation>
    <scope>NUCLEOTIDE SEQUENCE [LARGE SCALE GENOMIC DNA]</scope>
    <source>
        <strain evidence="1 2">7MH5</strain>
    </source>
</reference>
<dbReference type="RefSeq" id="WP_134749773.1">
    <property type="nucleotide sequence ID" value="NZ_CP038148.1"/>
</dbReference>
<protein>
    <submittedName>
        <fullName evidence="1">Uncharacterized protein</fullName>
    </submittedName>
</protein>
<evidence type="ECO:0000313" key="2">
    <source>
        <dbReference type="Proteomes" id="UP000295727"/>
    </source>
</evidence>
<dbReference type="KEGG" id="ppai:E1956_14050"/>
<dbReference type="Proteomes" id="UP000295727">
    <property type="component" value="Chromosome 1"/>
</dbReference>
<dbReference type="OrthoDB" id="9017212at2"/>
<keyword evidence="2" id="KW-1185">Reference proteome</keyword>
<name>A0A4P7CTT0_9BURK</name>
<sequence length="77" mass="8702">MRKTPSLSQDEHGDARRQWLKLEQQPTIKQHVPQSNFEESPHWRICLFIAVIVIGINVLSPDPDAAVRAPHAARVVA</sequence>
<proteinExistence type="predicted"/>
<organism evidence="1 2">
    <name type="scientific">Paraburkholderia pallida</name>
    <dbReference type="NCBI Taxonomy" id="2547399"/>
    <lineage>
        <taxon>Bacteria</taxon>
        <taxon>Pseudomonadati</taxon>
        <taxon>Pseudomonadota</taxon>
        <taxon>Betaproteobacteria</taxon>
        <taxon>Burkholderiales</taxon>
        <taxon>Burkholderiaceae</taxon>
        <taxon>Paraburkholderia</taxon>
    </lineage>
</organism>
<evidence type="ECO:0000313" key="1">
    <source>
        <dbReference type="EMBL" id="QBQ98186.1"/>
    </source>
</evidence>
<gene>
    <name evidence="1" type="ORF">E1956_14050</name>
</gene>
<dbReference type="EMBL" id="CP038148">
    <property type="protein sequence ID" value="QBQ98186.1"/>
    <property type="molecule type" value="Genomic_DNA"/>
</dbReference>